<name>A0A402AWL3_9CHLR</name>
<organism evidence="4 5">
    <name type="scientific">Dictyobacter kobayashii</name>
    <dbReference type="NCBI Taxonomy" id="2014872"/>
    <lineage>
        <taxon>Bacteria</taxon>
        <taxon>Bacillati</taxon>
        <taxon>Chloroflexota</taxon>
        <taxon>Ktedonobacteria</taxon>
        <taxon>Ktedonobacterales</taxon>
        <taxon>Dictyobacteraceae</taxon>
        <taxon>Dictyobacter</taxon>
    </lineage>
</organism>
<evidence type="ECO:0008006" key="6">
    <source>
        <dbReference type="Google" id="ProtNLM"/>
    </source>
</evidence>
<evidence type="ECO:0000313" key="4">
    <source>
        <dbReference type="EMBL" id="GCE23540.1"/>
    </source>
</evidence>
<dbReference type="PANTHER" id="PTHR43398:SF1">
    <property type="entry name" value="DOLICHOL-PHOSPHATE MANNOSYLTRANSFERASE SUBUNIT 1"/>
    <property type="match status" value="1"/>
</dbReference>
<dbReference type="Proteomes" id="UP000287188">
    <property type="component" value="Unassembled WGS sequence"/>
</dbReference>
<accession>A0A402AWL3</accession>
<feature type="region of interest" description="Disordered" evidence="3">
    <location>
        <begin position="129"/>
        <end position="175"/>
    </location>
</feature>
<proteinExistence type="predicted"/>
<dbReference type="GO" id="GO:0009247">
    <property type="term" value="P:glycolipid biosynthetic process"/>
    <property type="evidence" value="ECO:0007669"/>
    <property type="project" value="TreeGrafter"/>
</dbReference>
<dbReference type="SUPFAM" id="SSF53448">
    <property type="entry name" value="Nucleotide-diphospho-sugar transferases"/>
    <property type="match status" value="1"/>
</dbReference>
<dbReference type="InterPro" id="IPR029044">
    <property type="entry name" value="Nucleotide-diphossugar_trans"/>
</dbReference>
<comment type="caution">
    <text evidence="4">The sequence shown here is derived from an EMBL/GenBank/DDBJ whole genome shotgun (WGS) entry which is preliminary data.</text>
</comment>
<evidence type="ECO:0000256" key="1">
    <source>
        <dbReference type="ARBA" id="ARBA00022676"/>
    </source>
</evidence>
<dbReference type="RefSeq" id="WP_218032193.1">
    <property type="nucleotide sequence ID" value="NZ_BIFS01000002.1"/>
</dbReference>
<keyword evidence="1" id="KW-0328">Glycosyltransferase</keyword>
<evidence type="ECO:0000256" key="3">
    <source>
        <dbReference type="SAM" id="MobiDB-lite"/>
    </source>
</evidence>
<dbReference type="PANTHER" id="PTHR43398">
    <property type="entry name" value="DOLICHOL-PHOSPHATE MANNOSYLTRANSFERASE SUBUNIT 1"/>
    <property type="match status" value="1"/>
</dbReference>
<sequence length="175" mass="20034">MPNWSFIRRLISGSGNIFARSILRLPVRDCTGGFRCYRRQVLESIDLDTVQSHGYAFQVEMTYRVLNKGFTVVETPITFVDRRLGQSKMSRSIVLEAFIYVLKTRASKVSVPKSQPKVRYVHRIMPPPPLPQRVENQWPPYAEKAADPKPEDVGAVTNAQRKNTFAIPPRPTRHP</sequence>
<dbReference type="InterPro" id="IPR039528">
    <property type="entry name" value="DPM1-like"/>
</dbReference>
<dbReference type="GO" id="GO:0004582">
    <property type="term" value="F:dolichyl-phosphate beta-D-mannosyltransferase activity"/>
    <property type="evidence" value="ECO:0007669"/>
    <property type="project" value="InterPro"/>
</dbReference>
<evidence type="ECO:0000313" key="5">
    <source>
        <dbReference type="Proteomes" id="UP000287188"/>
    </source>
</evidence>
<dbReference type="Gene3D" id="3.90.550.10">
    <property type="entry name" value="Spore Coat Polysaccharide Biosynthesis Protein SpsA, Chain A"/>
    <property type="match status" value="1"/>
</dbReference>
<keyword evidence="5" id="KW-1185">Reference proteome</keyword>
<keyword evidence="2" id="KW-0808">Transferase</keyword>
<protein>
    <recommendedName>
        <fullName evidence="6">Glycosyltransferase 2-like domain-containing protein</fullName>
    </recommendedName>
</protein>
<gene>
    <name evidence="4" type="ORF">KDK_73400</name>
</gene>
<dbReference type="AlphaFoldDB" id="A0A402AWL3"/>
<evidence type="ECO:0000256" key="2">
    <source>
        <dbReference type="ARBA" id="ARBA00022679"/>
    </source>
</evidence>
<reference evidence="5" key="1">
    <citation type="submission" date="2018-12" db="EMBL/GenBank/DDBJ databases">
        <title>Tengunoibacter tsumagoiensis gen. nov., sp. nov., Dictyobacter kobayashii sp. nov., D. alpinus sp. nov., and D. joshuensis sp. nov. and description of Dictyobacteraceae fam. nov. within the order Ktedonobacterales isolated from Tengu-no-mugimeshi.</title>
        <authorList>
            <person name="Wang C.M."/>
            <person name="Zheng Y."/>
            <person name="Sakai Y."/>
            <person name="Toyoda A."/>
            <person name="Minakuchi Y."/>
            <person name="Abe K."/>
            <person name="Yokota A."/>
            <person name="Yabe S."/>
        </authorList>
    </citation>
    <scope>NUCLEOTIDE SEQUENCE [LARGE SCALE GENOMIC DNA]</scope>
    <source>
        <strain evidence="5">Uno11</strain>
    </source>
</reference>
<dbReference type="GO" id="GO:0016020">
    <property type="term" value="C:membrane"/>
    <property type="evidence" value="ECO:0007669"/>
    <property type="project" value="GOC"/>
</dbReference>
<dbReference type="EMBL" id="BIFS01000002">
    <property type="protein sequence ID" value="GCE23540.1"/>
    <property type="molecule type" value="Genomic_DNA"/>
</dbReference>